<evidence type="ECO:0000256" key="8">
    <source>
        <dbReference type="SAM" id="Phobius"/>
    </source>
</evidence>
<name>A0A3P8LYQ8_RAOTE</name>
<dbReference type="InterPro" id="IPR004501">
    <property type="entry name" value="PTS_EIIC_3"/>
</dbReference>
<reference evidence="10 11" key="1">
    <citation type="submission" date="2018-12" db="EMBL/GenBank/DDBJ databases">
        <authorList>
            <consortium name="Pathogen Informatics"/>
        </authorList>
    </citation>
    <scope>NUCLEOTIDE SEQUENCE [LARGE SCALE GENOMIC DNA]</scope>
    <source>
        <strain evidence="10 11">NCTC13098</strain>
    </source>
</reference>
<comment type="subcellular location">
    <subcellularLocation>
        <location evidence="1">Cell membrane</location>
        <topology evidence="1">Multi-pass membrane protein</topology>
    </subcellularLocation>
</comment>
<dbReference type="GO" id="GO:0005886">
    <property type="term" value="C:plasma membrane"/>
    <property type="evidence" value="ECO:0007669"/>
    <property type="project" value="UniProtKB-SubCell"/>
</dbReference>
<evidence type="ECO:0000313" key="10">
    <source>
        <dbReference type="EMBL" id="VDR24970.1"/>
    </source>
</evidence>
<evidence type="ECO:0000256" key="5">
    <source>
        <dbReference type="ARBA" id="ARBA00022692"/>
    </source>
</evidence>
<dbReference type="GO" id="GO:0008982">
    <property type="term" value="F:protein-N(PI)-phosphohistidine-sugar phosphotransferase activity"/>
    <property type="evidence" value="ECO:0007669"/>
    <property type="project" value="InterPro"/>
</dbReference>
<evidence type="ECO:0000259" key="9">
    <source>
        <dbReference type="PROSITE" id="PS51105"/>
    </source>
</evidence>
<gene>
    <name evidence="10" type="primary">gmuC_2</name>
    <name evidence="10" type="ORF">NCTC13098_01269</name>
</gene>
<dbReference type="Proteomes" id="UP000274346">
    <property type="component" value="Chromosome"/>
</dbReference>
<protein>
    <submittedName>
        <fullName evidence="10">PTS system oligo-beta-mannoside-specific EIIC component</fullName>
    </submittedName>
</protein>
<keyword evidence="5 8" id="KW-0812">Transmembrane</keyword>
<dbReference type="NCBIfam" id="TIGR00410">
    <property type="entry name" value="lacE"/>
    <property type="match status" value="1"/>
</dbReference>
<accession>A0A3P8LYQ8</accession>
<organism evidence="10 11">
    <name type="scientific">Raoultella terrigena</name>
    <name type="common">Klebsiella terrigena</name>
    <dbReference type="NCBI Taxonomy" id="577"/>
    <lineage>
        <taxon>Bacteria</taxon>
        <taxon>Pseudomonadati</taxon>
        <taxon>Pseudomonadota</taxon>
        <taxon>Gammaproteobacteria</taxon>
        <taxon>Enterobacterales</taxon>
        <taxon>Enterobacteriaceae</taxon>
        <taxon>Klebsiella/Raoultella group</taxon>
        <taxon>Raoultella</taxon>
    </lineage>
</organism>
<evidence type="ECO:0000256" key="1">
    <source>
        <dbReference type="ARBA" id="ARBA00004651"/>
    </source>
</evidence>
<keyword evidence="4" id="KW-0762">Sugar transport</keyword>
<evidence type="ECO:0000313" key="11">
    <source>
        <dbReference type="Proteomes" id="UP000274346"/>
    </source>
</evidence>
<dbReference type="PROSITE" id="PS51105">
    <property type="entry name" value="PTS_EIIC_TYPE_3"/>
    <property type="match status" value="1"/>
</dbReference>
<keyword evidence="2" id="KW-0813">Transport</keyword>
<keyword evidence="6 8" id="KW-1133">Transmembrane helix</keyword>
<keyword evidence="7 8" id="KW-0472">Membrane</keyword>
<dbReference type="PANTHER" id="PTHR33989">
    <property type="match status" value="1"/>
</dbReference>
<feature type="transmembrane region" description="Helical" evidence="8">
    <location>
        <begin position="269"/>
        <end position="293"/>
    </location>
</feature>
<feature type="transmembrane region" description="Helical" evidence="8">
    <location>
        <begin position="230"/>
        <end position="248"/>
    </location>
</feature>
<dbReference type="EMBL" id="LR131271">
    <property type="protein sequence ID" value="VDR24970.1"/>
    <property type="molecule type" value="Genomic_DNA"/>
</dbReference>
<dbReference type="GO" id="GO:0009401">
    <property type="term" value="P:phosphoenolpyruvate-dependent sugar phosphotransferase system"/>
    <property type="evidence" value="ECO:0007669"/>
    <property type="project" value="InterPro"/>
</dbReference>
<dbReference type="InterPro" id="IPR051088">
    <property type="entry name" value="PTS_Sugar-EIIC/EIIB"/>
</dbReference>
<evidence type="ECO:0000256" key="4">
    <source>
        <dbReference type="ARBA" id="ARBA00022597"/>
    </source>
</evidence>
<evidence type="ECO:0000256" key="7">
    <source>
        <dbReference type="ARBA" id="ARBA00023136"/>
    </source>
</evidence>
<dbReference type="InterPro" id="IPR003352">
    <property type="entry name" value="PTS_EIIC"/>
</dbReference>
<feature type="transmembrane region" description="Helical" evidence="8">
    <location>
        <begin position="188"/>
        <end position="210"/>
    </location>
</feature>
<proteinExistence type="predicted"/>
<feature type="transmembrane region" description="Helical" evidence="8">
    <location>
        <begin position="375"/>
        <end position="398"/>
    </location>
</feature>
<evidence type="ECO:0000256" key="3">
    <source>
        <dbReference type="ARBA" id="ARBA00022475"/>
    </source>
</evidence>
<feature type="transmembrane region" description="Helical" evidence="8">
    <location>
        <begin position="154"/>
        <end position="176"/>
    </location>
</feature>
<feature type="domain" description="PTS EIIC type-3" evidence="9">
    <location>
        <begin position="89"/>
        <end position="503"/>
    </location>
</feature>
<feature type="transmembrane region" description="Helical" evidence="8">
    <location>
        <begin position="475"/>
        <end position="501"/>
    </location>
</feature>
<dbReference type="AlphaFoldDB" id="A0A3P8LYQ8"/>
<dbReference type="GO" id="GO:1901264">
    <property type="term" value="P:carbohydrate derivative transport"/>
    <property type="evidence" value="ECO:0007669"/>
    <property type="project" value="TreeGrafter"/>
</dbReference>
<evidence type="ECO:0000256" key="6">
    <source>
        <dbReference type="ARBA" id="ARBA00022989"/>
    </source>
</evidence>
<keyword evidence="3" id="KW-1003">Cell membrane</keyword>
<dbReference type="PANTHER" id="PTHR33989:SF4">
    <property type="entry name" value="PTS SYSTEM N,N'-DIACETYLCHITOBIOSE-SPECIFIC EIIC COMPONENT"/>
    <property type="match status" value="1"/>
</dbReference>
<feature type="transmembrane region" description="Helical" evidence="8">
    <location>
        <begin position="313"/>
        <end position="335"/>
    </location>
</feature>
<sequence length="527" mass="57598">MTSTPRKELSGSRFLQELRRAESDVVNPVCQYDKYLKIWNAKSGVEISITELFAATDYFLVCQKVFGCTPGAQKALKPEVSSMALQEKLIDSLGSFATKFNSYRYIMAIKSAFITLMPVIIVGAFSVLISNMVLDPKNGLASFQSLSFLAALKPITSAINYATLNFLNIGAVFLIGIELGRINGIKSLFPGLLAVICFICVTPTTVEMMVDGQMHVVKDVLLRQFSDTRSLFLGMFIAILSVEIYCWLETRKGLKIRMPDTVPPNVAASFSALIPAIFTTTAIATFGFIFHQLTGMYLYDAVYLVVQQPLERVVQSLPGILLLMFVAQLFWVIGIHGNQMIKPIREPLLLGAIAVNMSAFEQGKEVPNIITMPFWDVYMSIGGSGLTIGLLIAVMIASKRKEMKEIAKLSIGPGLFNINEPVIFGMPIMLNPILAIPFIITPLVTGSIGYFATAAGFAGKAVVMVPWTTPPLINAWLSTAGSMGAVVTQLVCIITAVLIYLPFVKIASRRLETAQRQAENAQITDNA</sequence>
<dbReference type="KEGG" id="rtg:NCTC13098_01269"/>
<dbReference type="Pfam" id="PF02378">
    <property type="entry name" value="PTS_EIIC"/>
    <property type="match status" value="1"/>
</dbReference>
<evidence type="ECO:0000256" key="2">
    <source>
        <dbReference type="ARBA" id="ARBA00022448"/>
    </source>
</evidence>
<feature type="transmembrane region" description="Helical" evidence="8">
    <location>
        <begin position="112"/>
        <end position="134"/>
    </location>
</feature>